<proteinExistence type="predicted"/>
<dbReference type="OrthoDB" id="1744168at2759"/>
<reference evidence="1" key="1">
    <citation type="submission" date="2018-05" db="EMBL/GenBank/DDBJ databases">
        <title>Draft genome of Mucuna pruriens seed.</title>
        <authorList>
            <person name="Nnadi N.E."/>
            <person name="Vos R."/>
            <person name="Hasami M.H."/>
            <person name="Devisetty U.K."/>
            <person name="Aguiy J.C."/>
        </authorList>
    </citation>
    <scope>NUCLEOTIDE SEQUENCE [LARGE SCALE GENOMIC DNA]</scope>
    <source>
        <strain evidence="1">JCA_2017</strain>
    </source>
</reference>
<name>A0A371HYK2_MUCPR</name>
<dbReference type="EMBL" id="QJKJ01001382">
    <property type="protein sequence ID" value="RDY07870.1"/>
    <property type="molecule type" value="Genomic_DNA"/>
</dbReference>
<protein>
    <submittedName>
        <fullName evidence="1">Uncharacterized protein</fullName>
    </submittedName>
</protein>
<dbReference type="Proteomes" id="UP000257109">
    <property type="component" value="Unassembled WGS sequence"/>
</dbReference>
<gene>
    <name evidence="1" type="ORF">CR513_07946</name>
</gene>
<evidence type="ECO:0000313" key="1">
    <source>
        <dbReference type="EMBL" id="RDY07870.1"/>
    </source>
</evidence>
<sequence length="139" mass="15413">MEIQLANRSVVQPLGVLEDTKIDIHAGTLSMEFGDTNVKFNIFEALKHPTEDHSIFSIDAIDGRSTDSINSRKNVSPQPQTTELKSLSKHLKYAFLGDNQQFSYSKAQESNRLDTSRPSNDQLLHLHAQNPIGGGFSMG</sequence>
<accession>A0A371HYK2</accession>
<comment type="caution">
    <text evidence="1">The sequence shown here is derived from an EMBL/GenBank/DDBJ whole genome shotgun (WGS) entry which is preliminary data.</text>
</comment>
<evidence type="ECO:0000313" key="2">
    <source>
        <dbReference type="Proteomes" id="UP000257109"/>
    </source>
</evidence>
<organism evidence="1 2">
    <name type="scientific">Mucuna pruriens</name>
    <name type="common">Velvet bean</name>
    <name type="synonym">Dolichos pruriens</name>
    <dbReference type="NCBI Taxonomy" id="157652"/>
    <lineage>
        <taxon>Eukaryota</taxon>
        <taxon>Viridiplantae</taxon>
        <taxon>Streptophyta</taxon>
        <taxon>Embryophyta</taxon>
        <taxon>Tracheophyta</taxon>
        <taxon>Spermatophyta</taxon>
        <taxon>Magnoliopsida</taxon>
        <taxon>eudicotyledons</taxon>
        <taxon>Gunneridae</taxon>
        <taxon>Pentapetalae</taxon>
        <taxon>rosids</taxon>
        <taxon>fabids</taxon>
        <taxon>Fabales</taxon>
        <taxon>Fabaceae</taxon>
        <taxon>Papilionoideae</taxon>
        <taxon>50 kb inversion clade</taxon>
        <taxon>NPAAA clade</taxon>
        <taxon>indigoferoid/millettioid clade</taxon>
        <taxon>Phaseoleae</taxon>
        <taxon>Mucuna</taxon>
    </lineage>
</organism>
<keyword evidence="2" id="KW-1185">Reference proteome</keyword>
<feature type="non-terminal residue" evidence="1">
    <location>
        <position position="1"/>
    </location>
</feature>
<dbReference type="AlphaFoldDB" id="A0A371HYK2"/>